<sequence length="149" mass="17068">MVACWWFFVIVVAATYTGNLMAVLAVPKTVYPVQSLRELADQSTYKYGTTAGTAIYNLMGVRRSKSKVDVYQKLWQRSLQHDENNVKSWSEVIKKLEKGNYIYLGETTLLNTVSYTDCRFIVAKETFFPSSFAFVMPENSPYLPAFNKM</sequence>
<dbReference type="GO" id="GO:0005886">
    <property type="term" value="C:plasma membrane"/>
    <property type="evidence" value="ECO:0007669"/>
    <property type="project" value="UniProtKB-SubCell"/>
</dbReference>
<comment type="subcellular location">
    <subcellularLocation>
        <location evidence="1">Cell membrane</location>
        <topology evidence="1">Multi-pass membrane protein</topology>
    </subcellularLocation>
</comment>
<evidence type="ECO:0000313" key="9">
    <source>
        <dbReference type="EMBL" id="KAK2190989.1"/>
    </source>
</evidence>
<evidence type="ECO:0000256" key="5">
    <source>
        <dbReference type="ARBA" id="ARBA00023136"/>
    </source>
</evidence>
<keyword evidence="2" id="KW-1003">Cell membrane</keyword>
<evidence type="ECO:0000313" key="10">
    <source>
        <dbReference type="Proteomes" id="UP001209878"/>
    </source>
</evidence>
<keyword evidence="6" id="KW-0675">Receptor</keyword>
<keyword evidence="7" id="KW-0325">Glycoprotein</keyword>
<evidence type="ECO:0000256" key="4">
    <source>
        <dbReference type="ARBA" id="ARBA00022989"/>
    </source>
</evidence>
<dbReference type="EMBL" id="JAODUO010000063">
    <property type="protein sequence ID" value="KAK2190989.1"/>
    <property type="molecule type" value="Genomic_DNA"/>
</dbReference>
<evidence type="ECO:0000256" key="1">
    <source>
        <dbReference type="ARBA" id="ARBA00004651"/>
    </source>
</evidence>
<dbReference type="GO" id="GO:0050906">
    <property type="term" value="P:detection of stimulus involved in sensory perception"/>
    <property type="evidence" value="ECO:0007669"/>
    <property type="project" value="UniProtKB-ARBA"/>
</dbReference>
<keyword evidence="3" id="KW-0812">Transmembrane</keyword>
<evidence type="ECO:0000256" key="6">
    <source>
        <dbReference type="ARBA" id="ARBA00023170"/>
    </source>
</evidence>
<dbReference type="SUPFAM" id="SSF53850">
    <property type="entry name" value="Periplasmic binding protein-like II"/>
    <property type="match status" value="1"/>
</dbReference>
<proteinExistence type="predicted"/>
<evidence type="ECO:0000259" key="8">
    <source>
        <dbReference type="Pfam" id="PF00060"/>
    </source>
</evidence>
<keyword evidence="10" id="KW-1185">Reference proteome</keyword>
<protein>
    <recommendedName>
        <fullName evidence="8">Ionotropic glutamate receptor C-terminal domain-containing protein</fullName>
    </recommendedName>
</protein>
<feature type="domain" description="Ionotropic glutamate receptor C-terminal" evidence="8">
    <location>
        <begin position="1"/>
        <end position="76"/>
    </location>
</feature>
<dbReference type="InterPro" id="IPR052192">
    <property type="entry name" value="Insect_Ionotropic_Sensory_Rcpt"/>
</dbReference>
<name>A0AAD9UIR1_RIDPI</name>
<dbReference type="InterPro" id="IPR001320">
    <property type="entry name" value="Iontro_rcpt_C"/>
</dbReference>
<keyword evidence="4" id="KW-1133">Transmembrane helix</keyword>
<accession>A0AAD9UIR1</accession>
<reference evidence="9" key="1">
    <citation type="journal article" date="2023" name="Mol. Biol. Evol.">
        <title>Third-Generation Sequencing Reveals the Adaptive Role of the Epigenome in Three Deep-Sea Polychaetes.</title>
        <authorList>
            <person name="Perez M."/>
            <person name="Aroh O."/>
            <person name="Sun Y."/>
            <person name="Lan Y."/>
            <person name="Juniper S.K."/>
            <person name="Young C.R."/>
            <person name="Angers B."/>
            <person name="Qian P.Y."/>
        </authorList>
    </citation>
    <scope>NUCLEOTIDE SEQUENCE</scope>
    <source>
        <strain evidence="9">R07B-5</strain>
    </source>
</reference>
<dbReference type="Pfam" id="PF00060">
    <property type="entry name" value="Lig_chan"/>
    <property type="match status" value="1"/>
</dbReference>
<evidence type="ECO:0000256" key="7">
    <source>
        <dbReference type="ARBA" id="ARBA00023180"/>
    </source>
</evidence>
<dbReference type="AlphaFoldDB" id="A0AAD9UIR1"/>
<organism evidence="9 10">
    <name type="scientific">Ridgeia piscesae</name>
    <name type="common">Tubeworm</name>
    <dbReference type="NCBI Taxonomy" id="27915"/>
    <lineage>
        <taxon>Eukaryota</taxon>
        <taxon>Metazoa</taxon>
        <taxon>Spiralia</taxon>
        <taxon>Lophotrochozoa</taxon>
        <taxon>Annelida</taxon>
        <taxon>Polychaeta</taxon>
        <taxon>Sedentaria</taxon>
        <taxon>Canalipalpata</taxon>
        <taxon>Sabellida</taxon>
        <taxon>Siboglinidae</taxon>
        <taxon>Ridgeia</taxon>
    </lineage>
</organism>
<dbReference type="GO" id="GO:0015276">
    <property type="term" value="F:ligand-gated monoatomic ion channel activity"/>
    <property type="evidence" value="ECO:0007669"/>
    <property type="project" value="InterPro"/>
</dbReference>
<dbReference type="PANTHER" id="PTHR42643:SF24">
    <property type="entry name" value="IONOTROPIC RECEPTOR 60A"/>
    <property type="match status" value="1"/>
</dbReference>
<dbReference type="PANTHER" id="PTHR42643">
    <property type="entry name" value="IONOTROPIC RECEPTOR 20A-RELATED"/>
    <property type="match status" value="1"/>
</dbReference>
<evidence type="ECO:0000256" key="2">
    <source>
        <dbReference type="ARBA" id="ARBA00022475"/>
    </source>
</evidence>
<evidence type="ECO:0000256" key="3">
    <source>
        <dbReference type="ARBA" id="ARBA00022692"/>
    </source>
</evidence>
<gene>
    <name evidence="9" type="ORF">NP493_63g02032</name>
</gene>
<dbReference type="Proteomes" id="UP001209878">
    <property type="component" value="Unassembled WGS sequence"/>
</dbReference>
<dbReference type="Gene3D" id="3.40.190.10">
    <property type="entry name" value="Periplasmic binding protein-like II"/>
    <property type="match status" value="2"/>
</dbReference>
<keyword evidence="5" id="KW-0472">Membrane</keyword>
<comment type="caution">
    <text evidence="9">The sequence shown here is derived from an EMBL/GenBank/DDBJ whole genome shotgun (WGS) entry which is preliminary data.</text>
</comment>